<dbReference type="PANTHER" id="PTHR10615:SF219">
    <property type="entry name" value="HISTONE ACETYLTRANSFERASE KAT5"/>
    <property type="match status" value="1"/>
</dbReference>
<evidence type="ECO:0000256" key="8">
    <source>
        <dbReference type="ARBA" id="ARBA00022990"/>
    </source>
</evidence>
<comment type="similarity">
    <text evidence="2">Belongs to the MYST (SAS/MOZ) family.</text>
</comment>
<evidence type="ECO:0000256" key="5">
    <source>
        <dbReference type="ARBA" id="ARBA00022723"/>
    </source>
</evidence>
<feature type="domain" description="MYST-type HAT" evidence="15">
    <location>
        <begin position="49"/>
        <end position="384"/>
    </location>
</feature>
<gene>
    <name evidence="16" type="ORF">JL09_g3480</name>
</gene>
<keyword evidence="12" id="KW-0012">Acyltransferase</keyword>
<dbReference type="InterPro" id="IPR016181">
    <property type="entry name" value="Acyl_CoA_acyltransferase"/>
</dbReference>
<dbReference type="Gene3D" id="3.30.60.60">
    <property type="entry name" value="N-acetyl transferase-like"/>
    <property type="match status" value="1"/>
</dbReference>
<dbReference type="GO" id="GO:0035267">
    <property type="term" value="C:NuA4 histone acetyltransferase complex"/>
    <property type="evidence" value="ECO:0007669"/>
    <property type="project" value="TreeGrafter"/>
</dbReference>
<comment type="caution">
    <text evidence="16">The sequence shown here is derived from an EMBL/GenBank/DDBJ whole genome shotgun (WGS) entry which is preliminary data.</text>
</comment>
<evidence type="ECO:0000313" key="17">
    <source>
        <dbReference type="Proteomes" id="UP000029867"/>
    </source>
</evidence>
<dbReference type="VEuPathDB" id="FungiDB:C5L36_0A03610"/>
<proteinExistence type="inferred from homology"/>
<feature type="compositionally biased region" description="Basic and acidic residues" evidence="14">
    <location>
        <begin position="30"/>
        <end position="41"/>
    </location>
</feature>
<evidence type="ECO:0000256" key="11">
    <source>
        <dbReference type="ARBA" id="ARBA00023242"/>
    </source>
</evidence>
<evidence type="ECO:0000313" key="16">
    <source>
        <dbReference type="EMBL" id="KGK37348.1"/>
    </source>
</evidence>
<keyword evidence="9" id="KW-0805">Transcription regulation</keyword>
<keyword evidence="5" id="KW-0479">Metal-binding</keyword>
<keyword evidence="6" id="KW-0863">Zinc-finger</keyword>
<dbReference type="GO" id="GO:0046972">
    <property type="term" value="F:histone H4K16 acetyltransferase activity"/>
    <property type="evidence" value="ECO:0007669"/>
    <property type="project" value="TreeGrafter"/>
</dbReference>
<feature type="compositionally biased region" description="Polar residues" evidence="14">
    <location>
        <begin position="1"/>
        <end position="17"/>
    </location>
</feature>
<evidence type="ECO:0000256" key="4">
    <source>
        <dbReference type="ARBA" id="ARBA00022679"/>
    </source>
</evidence>
<keyword evidence="10" id="KW-0804">Transcription</keyword>
<evidence type="ECO:0000256" key="1">
    <source>
        <dbReference type="ARBA" id="ARBA00004123"/>
    </source>
</evidence>
<keyword evidence="8" id="KW-0007">Acetylation</keyword>
<dbReference type="GO" id="GO:0005634">
    <property type="term" value="C:nucleus"/>
    <property type="evidence" value="ECO:0007669"/>
    <property type="project" value="UniProtKB-SubCell"/>
</dbReference>
<dbReference type="Proteomes" id="UP000029867">
    <property type="component" value="Unassembled WGS sequence"/>
</dbReference>
<dbReference type="Gene3D" id="3.40.630.30">
    <property type="match status" value="1"/>
</dbReference>
<evidence type="ECO:0000259" key="15">
    <source>
        <dbReference type="PROSITE" id="PS51726"/>
    </source>
</evidence>
<dbReference type="InterPro" id="IPR036388">
    <property type="entry name" value="WH-like_DNA-bd_sf"/>
</dbReference>
<dbReference type="HOGENOM" id="CLU_011815_0_2_1"/>
<evidence type="ECO:0000256" key="10">
    <source>
        <dbReference type="ARBA" id="ARBA00023163"/>
    </source>
</evidence>
<evidence type="ECO:0000256" key="2">
    <source>
        <dbReference type="ARBA" id="ARBA00010107"/>
    </source>
</evidence>
<dbReference type="SUPFAM" id="SSF55729">
    <property type="entry name" value="Acyl-CoA N-acyltransferases (Nat)"/>
    <property type="match status" value="1"/>
</dbReference>
<dbReference type="EC" id="2.3.1.48" evidence="3"/>
<dbReference type="InterPro" id="IPR050603">
    <property type="entry name" value="MYST_HAT"/>
</dbReference>
<comment type="subcellular location">
    <subcellularLocation>
        <location evidence="1">Nucleus</location>
    </subcellularLocation>
</comment>
<keyword evidence="4" id="KW-0808">Transferase</keyword>
<name>A0A099NWZ9_PICKU</name>
<reference evidence="17" key="1">
    <citation type="journal article" date="2014" name="Microb. Cell Fact.">
        <title>Exploiting Issatchenkia orientalis SD108 for succinic acid production.</title>
        <authorList>
            <person name="Xiao H."/>
            <person name="Shao Z."/>
            <person name="Jiang Y."/>
            <person name="Dole S."/>
            <person name="Zhao H."/>
        </authorList>
    </citation>
    <scope>NUCLEOTIDE SEQUENCE [LARGE SCALE GENOMIC DNA]</scope>
    <source>
        <strain evidence="17">SD108</strain>
    </source>
</reference>
<sequence>MSKNSSIDLQAPQNSLRRSGRNKISGPNDHPSDQAEVKSEDNGDEYGFLNYRNVRRMRLGKYEFDTWYGNSALFKVPFYDRNINSFRTSLSFKDESIASANVSPPKAKSLASKKLPPKEYVINPKKKDIWLDLLYVCPYCFKFTDIRVEWEQHINCCGFRRKLPGKVMYSDGEVVIRKIKGFYNKLFCQNMCLMAKFFLDNKSVFYYLDYFDFYVAYQMLDRIEVPMGFYSRELLSWDLNNLSCICVLPCYQHRHLGTKLIDFSYQLSRYEQQISGPEHPLSPLGKLTYLKYWCSSIAKVFVYGSLSNKKFVTLQMISEITGFRIEDILMTLSCMKVLYQSGTKTKNMDYYQDSFKYSDHYIFVEDEKNYKVMIDKKKMKRWVVDNMIENVDLLNKNCFVFY</sequence>
<dbReference type="GO" id="GO:0008270">
    <property type="term" value="F:zinc ion binding"/>
    <property type="evidence" value="ECO:0007669"/>
    <property type="project" value="UniProtKB-KW"/>
</dbReference>
<dbReference type="PANTHER" id="PTHR10615">
    <property type="entry name" value="HISTONE ACETYLTRANSFERASE"/>
    <property type="match status" value="1"/>
</dbReference>
<dbReference type="Gene3D" id="1.10.10.10">
    <property type="entry name" value="Winged helix-like DNA-binding domain superfamily/Winged helix DNA-binding domain"/>
    <property type="match status" value="1"/>
</dbReference>
<keyword evidence="11" id="KW-0539">Nucleus</keyword>
<evidence type="ECO:0000256" key="13">
    <source>
        <dbReference type="PIRSR" id="PIRSR602717-51"/>
    </source>
</evidence>
<feature type="active site" description="Proton donor/acceptor" evidence="13">
    <location>
        <position position="278"/>
    </location>
</feature>
<dbReference type="AlphaFoldDB" id="A0A099NWZ9"/>
<evidence type="ECO:0000256" key="6">
    <source>
        <dbReference type="ARBA" id="ARBA00022771"/>
    </source>
</evidence>
<accession>A0A099NWZ9</accession>
<dbReference type="Pfam" id="PF01853">
    <property type="entry name" value="MOZ_SAS"/>
    <property type="match status" value="1"/>
</dbReference>
<protein>
    <recommendedName>
        <fullName evidence="3">histone acetyltransferase</fullName>
        <ecNumber evidence="3">2.3.1.48</ecNumber>
    </recommendedName>
</protein>
<evidence type="ECO:0000256" key="14">
    <source>
        <dbReference type="SAM" id="MobiDB-lite"/>
    </source>
</evidence>
<dbReference type="EMBL" id="JQFK01000038">
    <property type="protein sequence ID" value="KGK37348.1"/>
    <property type="molecule type" value="Genomic_DNA"/>
</dbReference>
<organism evidence="16 17">
    <name type="scientific">Pichia kudriavzevii</name>
    <name type="common">Yeast</name>
    <name type="synonym">Issatchenkia orientalis</name>
    <dbReference type="NCBI Taxonomy" id="4909"/>
    <lineage>
        <taxon>Eukaryota</taxon>
        <taxon>Fungi</taxon>
        <taxon>Dikarya</taxon>
        <taxon>Ascomycota</taxon>
        <taxon>Saccharomycotina</taxon>
        <taxon>Pichiomycetes</taxon>
        <taxon>Pichiales</taxon>
        <taxon>Pichiaceae</taxon>
        <taxon>Pichia</taxon>
    </lineage>
</organism>
<dbReference type="PROSITE" id="PS51726">
    <property type="entry name" value="MYST_HAT"/>
    <property type="match status" value="1"/>
</dbReference>
<dbReference type="InterPro" id="IPR002717">
    <property type="entry name" value="HAT_MYST-type"/>
</dbReference>
<dbReference type="GO" id="GO:0006355">
    <property type="term" value="P:regulation of DNA-templated transcription"/>
    <property type="evidence" value="ECO:0007669"/>
    <property type="project" value="InterPro"/>
</dbReference>
<evidence type="ECO:0000256" key="12">
    <source>
        <dbReference type="ARBA" id="ARBA00023315"/>
    </source>
</evidence>
<feature type="region of interest" description="Disordered" evidence="14">
    <location>
        <begin position="1"/>
        <end position="41"/>
    </location>
</feature>
<keyword evidence="7" id="KW-0862">Zinc</keyword>
<evidence type="ECO:0000256" key="3">
    <source>
        <dbReference type="ARBA" id="ARBA00013184"/>
    </source>
</evidence>
<dbReference type="eggNOG" id="KOG2747">
    <property type="taxonomic scope" value="Eukaryota"/>
</dbReference>
<evidence type="ECO:0000256" key="7">
    <source>
        <dbReference type="ARBA" id="ARBA00022833"/>
    </source>
</evidence>
<evidence type="ECO:0000256" key="9">
    <source>
        <dbReference type="ARBA" id="ARBA00023015"/>
    </source>
</evidence>